<dbReference type="Pfam" id="PF00990">
    <property type="entry name" value="GGDEF"/>
    <property type="match status" value="1"/>
</dbReference>
<dbReference type="SMART" id="SM00267">
    <property type="entry name" value="GGDEF"/>
    <property type="match status" value="1"/>
</dbReference>
<dbReference type="SUPFAM" id="SSF141868">
    <property type="entry name" value="EAL domain-like"/>
    <property type="match status" value="1"/>
</dbReference>
<dbReference type="NCBIfam" id="TIGR00254">
    <property type="entry name" value="GGDEF"/>
    <property type="match status" value="1"/>
</dbReference>
<keyword evidence="1" id="KW-0812">Transmembrane</keyword>
<feature type="transmembrane region" description="Helical" evidence="1">
    <location>
        <begin position="60"/>
        <end position="80"/>
    </location>
</feature>
<organism evidence="4 5">
    <name type="scientific">Spirochaeta africana (strain ATCC 700263 / DSM 8902 / Z-7692)</name>
    <dbReference type="NCBI Taxonomy" id="889378"/>
    <lineage>
        <taxon>Bacteria</taxon>
        <taxon>Pseudomonadati</taxon>
        <taxon>Spirochaetota</taxon>
        <taxon>Spirochaetia</taxon>
        <taxon>Spirochaetales</taxon>
        <taxon>Spirochaetaceae</taxon>
        <taxon>Spirochaeta</taxon>
    </lineage>
</organism>
<dbReference type="Gene3D" id="3.20.20.450">
    <property type="entry name" value="EAL domain"/>
    <property type="match status" value="1"/>
</dbReference>
<evidence type="ECO:0000259" key="3">
    <source>
        <dbReference type="PROSITE" id="PS50887"/>
    </source>
</evidence>
<keyword evidence="1" id="KW-0472">Membrane</keyword>
<evidence type="ECO:0000259" key="2">
    <source>
        <dbReference type="PROSITE" id="PS50883"/>
    </source>
</evidence>
<dbReference type="HOGENOM" id="CLU_000445_70_49_12"/>
<dbReference type="InterPro" id="IPR043128">
    <property type="entry name" value="Rev_trsase/Diguanyl_cyclase"/>
</dbReference>
<accession>H9UH34</accession>
<keyword evidence="5" id="KW-1185">Reference proteome</keyword>
<dbReference type="InterPro" id="IPR050706">
    <property type="entry name" value="Cyclic-di-GMP_PDE-like"/>
</dbReference>
<evidence type="ECO:0000256" key="1">
    <source>
        <dbReference type="SAM" id="Phobius"/>
    </source>
</evidence>
<dbReference type="InterPro" id="IPR029787">
    <property type="entry name" value="Nucleotide_cyclase"/>
</dbReference>
<dbReference type="SMART" id="SM00052">
    <property type="entry name" value="EAL"/>
    <property type="match status" value="1"/>
</dbReference>
<dbReference type="InterPro" id="IPR001633">
    <property type="entry name" value="EAL_dom"/>
</dbReference>
<dbReference type="OrthoDB" id="366324at2"/>
<feature type="transmembrane region" description="Helical" evidence="1">
    <location>
        <begin position="92"/>
        <end position="119"/>
    </location>
</feature>
<evidence type="ECO:0000313" key="4">
    <source>
        <dbReference type="EMBL" id="AFG36827.1"/>
    </source>
</evidence>
<dbReference type="KEGG" id="sfc:Spiaf_0728"/>
<dbReference type="SUPFAM" id="SSF55073">
    <property type="entry name" value="Nucleotide cyclase"/>
    <property type="match status" value="1"/>
</dbReference>
<reference evidence="5" key="1">
    <citation type="journal article" date="2013" name="Stand. Genomic Sci.">
        <title>Complete genome sequence of the halophilic bacterium Spirochaeta africana type strain (Z-7692(T)) from the alkaline Lake Magadi in the East African Rift.</title>
        <authorList>
            <person name="Liolos K."/>
            <person name="Abt B."/>
            <person name="Scheuner C."/>
            <person name="Teshima H."/>
            <person name="Held B."/>
            <person name="Lapidus A."/>
            <person name="Nolan M."/>
            <person name="Lucas S."/>
            <person name="Deshpande S."/>
            <person name="Cheng J.F."/>
            <person name="Tapia R."/>
            <person name="Goodwin L.A."/>
            <person name="Pitluck S."/>
            <person name="Pagani I."/>
            <person name="Ivanova N."/>
            <person name="Mavromatis K."/>
            <person name="Mikhailova N."/>
            <person name="Huntemann M."/>
            <person name="Pati A."/>
            <person name="Chen A."/>
            <person name="Palaniappan K."/>
            <person name="Land M."/>
            <person name="Rohde M."/>
            <person name="Tindall B.J."/>
            <person name="Detter J.C."/>
            <person name="Goker M."/>
            <person name="Bristow J."/>
            <person name="Eisen J.A."/>
            <person name="Markowitz V."/>
            <person name="Hugenholtz P."/>
            <person name="Woyke T."/>
            <person name="Klenk H.P."/>
            <person name="Kyrpides N.C."/>
        </authorList>
    </citation>
    <scope>NUCLEOTIDE SEQUENCE</scope>
    <source>
        <strain evidence="5">ATCC 700263 / DSM 8902 / Z-7692</strain>
    </source>
</reference>
<dbReference type="InterPro" id="IPR035919">
    <property type="entry name" value="EAL_sf"/>
</dbReference>
<dbReference type="PANTHER" id="PTHR33121">
    <property type="entry name" value="CYCLIC DI-GMP PHOSPHODIESTERASE PDEF"/>
    <property type="match status" value="1"/>
</dbReference>
<dbReference type="RefSeq" id="WP_014454824.1">
    <property type="nucleotide sequence ID" value="NC_017098.1"/>
</dbReference>
<evidence type="ECO:0000313" key="5">
    <source>
        <dbReference type="Proteomes" id="UP000007383"/>
    </source>
</evidence>
<dbReference type="PATRIC" id="fig|889378.3.peg.738"/>
<gene>
    <name evidence="4" type="ordered locus">Spiaf_0728</name>
</gene>
<dbReference type="InterPro" id="IPR000160">
    <property type="entry name" value="GGDEF_dom"/>
</dbReference>
<feature type="transmembrane region" description="Helical" evidence="1">
    <location>
        <begin position="125"/>
        <end position="149"/>
    </location>
</feature>
<dbReference type="Pfam" id="PF00563">
    <property type="entry name" value="EAL"/>
    <property type="match status" value="1"/>
</dbReference>
<dbReference type="CDD" id="cd01949">
    <property type="entry name" value="GGDEF"/>
    <property type="match status" value="1"/>
</dbReference>
<feature type="transmembrane region" description="Helical" evidence="1">
    <location>
        <begin position="170"/>
        <end position="189"/>
    </location>
</feature>
<sequence length="627" mass="71158">MGIRQCARTLLHFLFDYRPEYHLEPTQAKVSLIAMYTIGLAGMIAAPFNAVYDYRQGPGLIFLTHAIFLALLITGIIVFWMTRYLRVFRLIYVGAMISLVTGIAFSGAGSSGTGFFYLIAGYGVLYYVLGLRGGIIFPVLVLGAAVLIYRAGWYPPDSLLHLSRFSRNYLLINFVASTFGVFSVIYQHVMYSHLFRTAYTDHLTGIPNRARLEIELQQRMMAPERLHAFSLVGIKLRHLSKINAFHGSDVGDAVLIETTRRIREQCQDNDLVVRYSGTLFVVLTPDIDSTSLQSGIRHVLGSIQRLQVQHGVRLEITAQVAITRYPEDSLVADQLISNLTETLSRNPRTQILFFDQGRHLEEQRRFAMAQELRQALIRDELHLVYHPKVRMHDGVACGCEVLLRWRSSTLGTVPPEVFIPLAEEVGLIEDITAWILHQVLKACHELHPELVRSVCPHRFAINLSPLDLTHPEFQQRLSDIARDHPQCMPMLEFEITEGIMMDDNPVLQQNLDALHEAGCRIAIDDFGTGYSNLGYLHRIRAQNLKIDRSFVCTLNETNQHSPIVEAILAMARSLQLDITAEGVETPFQHDFLIQRGCTYAQGWLYSKPLQLTDYKAWLTRNPNNLRS</sequence>
<dbReference type="PANTHER" id="PTHR33121:SF70">
    <property type="entry name" value="SIGNALING PROTEIN YKOW"/>
    <property type="match status" value="1"/>
</dbReference>
<dbReference type="PROSITE" id="PS50887">
    <property type="entry name" value="GGDEF"/>
    <property type="match status" value="1"/>
</dbReference>
<proteinExistence type="predicted"/>
<dbReference type="eggNOG" id="COG5001">
    <property type="taxonomic scope" value="Bacteria"/>
</dbReference>
<dbReference type="Proteomes" id="UP000007383">
    <property type="component" value="Chromosome"/>
</dbReference>
<dbReference type="GO" id="GO:0071111">
    <property type="term" value="F:cyclic-guanylate-specific phosphodiesterase activity"/>
    <property type="evidence" value="ECO:0007669"/>
    <property type="project" value="InterPro"/>
</dbReference>
<protein>
    <submittedName>
        <fullName evidence="4">Diguanylate cyclase (GGDEF) domain-containing protein</fullName>
    </submittedName>
</protein>
<dbReference type="CDD" id="cd01948">
    <property type="entry name" value="EAL"/>
    <property type="match status" value="1"/>
</dbReference>
<dbReference type="AlphaFoldDB" id="H9UH34"/>
<dbReference type="Gene3D" id="3.30.70.270">
    <property type="match status" value="1"/>
</dbReference>
<name>H9UH34_SPIAZ</name>
<dbReference type="STRING" id="889378.Spiaf_0728"/>
<dbReference type="EMBL" id="CP003282">
    <property type="protein sequence ID" value="AFG36827.1"/>
    <property type="molecule type" value="Genomic_DNA"/>
</dbReference>
<feature type="domain" description="GGDEF" evidence="3">
    <location>
        <begin position="227"/>
        <end position="356"/>
    </location>
</feature>
<keyword evidence="1" id="KW-1133">Transmembrane helix</keyword>
<feature type="transmembrane region" description="Helical" evidence="1">
    <location>
        <begin position="30"/>
        <end position="48"/>
    </location>
</feature>
<feature type="domain" description="EAL" evidence="2">
    <location>
        <begin position="365"/>
        <end position="622"/>
    </location>
</feature>
<dbReference type="PROSITE" id="PS50883">
    <property type="entry name" value="EAL"/>
    <property type="match status" value="1"/>
</dbReference>